<feature type="domain" description="PKD" evidence="10">
    <location>
        <begin position="792"/>
        <end position="880"/>
    </location>
</feature>
<dbReference type="InterPro" id="IPR011044">
    <property type="entry name" value="Quino_amine_DH_bsu"/>
</dbReference>
<evidence type="ECO:0000256" key="9">
    <source>
        <dbReference type="SAM" id="SignalP"/>
    </source>
</evidence>
<dbReference type="GO" id="GO:0005261">
    <property type="term" value="F:monoatomic cation channel activity"/>
    <property type="evidence" value="ECO:0007669"/>
    <property type="project" value="TreeGrafter"/>
</dbReference>
<dbReference type="PROSITE" id="PS50093">
    <property type="entry name" value="PKD"/>
    <property type="match status" value="3"/>
</dbReference>
<dbReference type="SUPFAM" id="SSF49899">
    <property type="entry name" value="Concanavalin A-like lectins/glucanases"/>
    <property type="match status" value="1"/>
</dbReference>
<dbReference type="PANTHER" id="PTHR46730:SF1">
    <property type="entry name" value="PLAT DOMAIN-CONTAINING PROTEIN"/>
    <property type="match status" value="1"/>
</dbReference>
<dbReference type="GO" id="GO:0005975">
    <property type="term" value="P:carbohydrate metabolic process"/>
    <property type="evidence" value="ECO:0007669"/>
    <property type="project" value="UniProtKB-ARBA"/>
</dbReference>
<dbReference type="InterPro" id="IPR000601">
    <property type="entry name" value="PKD_dom"/>
</dbReference>
<protein>
    <submittedName>
        <fullName evidence="11">PKD repeat-containing protein</fullName>
    </submittedName>
</protein>
<keyword evidence="12" id="KW-1185">Reference proteome</keyword>
<evidence type="ECO:0000256" key="6">
    <source>
        <dbReference type="ARBA" id="ARBA00023136"/>
    </source>
</evidence>
<keyword evidence="3 9" id="KW-0732">Signal</keyword>
<dbReference type="Pfam" id="PF18911">
    <property type="entry name" value="PKD_4"/>
    <property type="match status" value="3"/>
</dbReference>
<evidence type="ECO:0000256" key="7">
    <source>
        <dbReference type="ARBA" id="ARBA00023157"/>
    </source>
</evidence>
<proteinExistence type="predicted"/>
<dbReference type="InterPro" id="IPR035986">
    <property type="entry name" value="PKD_dom_sf"/>
</dbReference>
<dbReference type="InterPro" id="IPR013320">
    <property type="entry name" value="ConA-like_dom_sf"/>
</dbReference>
<dbReference type="CDD" id="cd00146">
    <property type="entry name" value="PKD"/>
    <property type="match status" value="2"/>
</dbReference>
<dbReference type="InterPro" id="IPR024982">
    <property type="entry name" value="Rax2-like_C"/>
</dbReference>
<dbReference type="SMART" id="SM00560">
    <property type="entry name" value="LamGL"/>
    <property type="match status" value="1"/>
</dbReference>
<dbReference type="Gene3D" id="2.60.40.10">
    <property type="entry name" value="Immunoglobulins"/>
    <property type="match status" value="4"/>
</dbReference>
<dbReference type="InterPro" id="IPR022409">
    <property type="entry name" value="PKD/Chitinase_dom"/>
</dbReference>
<evidence type="ECO:0000256" key="2">
    <source>
        <dbReference type="ARBA" id="ARBA00022692"/>
    </source>
</evidence>
<dbReference type="SMART" id="SM00089">
    <property type="entry name" value="PKD"/>
    <property type="match status" value="4"/>
</dbReference>
<name>A0A286GZX4_9ACTN</name>
<feature type="signal peptide" evidence="9">
    <location>
        <begin position="1"/>
        <end position="30"/>
    </location>
</feature>
<dbReference type="GO" id="GO:0005886">
    <property type="term" value="C:plasma membrane"/>
    <property type="evidence" value="ECO:0007669"/>
    <property type="project" value="TreeGrafter"/>
</dbReference>
<keyword evidence="4" id="KW-0677">Repeat</keyword>
<accession>A0A286GZX4</accession>
<dbReference type="InterPro" id="IPR011047">
    <property type="entry name" value="Quinoprotein_ADH-like_sf"/>
</dbReference>
<evidence type="ECO:0000256" key="8">
    <source>
        <dbReference type="SAM" id="MobiDB-lite"/>
    </source>
</evidence>
<feature type="domain" description="PKD" evidence="10">
    <location>
        <begin position="878"/>
        <end position="964"/>
    </location>
</feature>
<evidence type="ECO:0000313" key="12">
    <source>
        <dbReference type="Proteomes" id="UP000219482"/>
    </source>
</evidence>
<dbReference type="PANTHER" id="PTHR46730">
    <property type="entry name" value="POLYCYSTIN-1"/>
    <property type="match status" value="1"/>
</dbReference>
<dbReference type="SUPFAM" id="SSF50998">
    <property type="entry name" value="Quinoprotein alcohol dehydrogenase-like"/>
    <property type="match status" value="1"/>
</dbReference>
<dbReference type="Proteomes" id="UP000219482">
    <property type="component" value="Unassembled WGS sequence"/>
</dbReference>
<keyword evidence="7" id="KW-1015">Disulfide bond</keyword>
<dbReference type="InterPro" id="IPR006558">
    <property type="entry name" value="LamG-like"/>
</dbReference>
<keyword evidence="2" id="KW-0812">Transmembrane</keyword>
<sequence>MASKRITAGFVALLLTAGTLALLAPASARADSAPADPANPATPVTVTADGLPTTQINGVAWSQVVVGNKVYVAGSFSTARPAGAAAGTNEVPRNNLLAYDIRTGELDTTFQPNLNAQALVVAASPDGSRIYVGGDFTQANGQARNRVAAYSTATGQLVDTFRPSVAGQVRAIAATDSTVYLGGGFSAVGSVARTRLAAVSAANGALLPWAPVTGVGPTDGNDDGNKNTSDHVMALVLTGGGSQVVAAGRFWTLNGQRATGIGALDATTGATRPFAISQLVTNHGINSAIYSLSTDGQYVYGTGYDFYGPGNVEGSFKVTADGGNLEWMNDCHGDTYSNFAMNGALYIAGHPHVCSNIDGYPEHNPRIHRYATATSLVATGRVGHETVANNNFTGKPAPSLLPWFPTMTPGTVTGAAQAGWSVSGNSQYVVYGGEFPRVNGKPQQGLVRYALPSIAPNKIAPSADGFTASAVAIAPGAVRVSWPSATDQDNQNLTYRVYRDGATGTAIHTVTKPSVFWDRPSLAFVDTTAGPGTHTYRVSASDPAGNRINTAWVTVEVTAGTTAPRAYAEAVRSDGAESLWPLSDTTGGSRDWIGGNDLTLGSGVNRGRPGAITGDPNSSFEFTGRSSSFAASSKTGVWAPNTFSVEAWFQTTSTKGGKIIGFGNRTSGTSTSYDRHVYMDLQGRVIFGVYPGAERTVSGAPGYNDGRWHHVVASLGKGGMALYIDGKLVGSRADTWYGENNLGYWRIGGDSAWGNIQPWFDGRIDEPAVYPEPLSADRVLNHYSLGTTGQGTNLSPTAAFTSTATYLTAAFDAAGSTDADGTVSAYAWDFGDGTTGTGRQTGHAYTAAGTFAVKLTVTDDKGATATRTQNVTVTAPPPNQAPEAAFTAAMNGLKGSFDATSSTDADGTVATYAWDFGDGRTATGATAAHTYATDGTYLVKLRVTDDDGATDTTEQSVQAVTATVLASDSFQRTVSGGLGAAEVGGPWTVSFGPTRQSVSPGTATLQLAAPGNNTGSYLGDVSQTSADVRTTFSLSAAPTGAGTYVYVRGRVVGTYQEYRARLRMLATGAVALSFTRQTGTATETLIGGEVVVPGLTYVPGTPLNVRVQVSGTGTAELAATVWADGTSEPATPTVTRTDSTASLQAPGGVGISAYLSGSATAPLAVRVTGLTAVPVGAPAPTPNVAPTAAFVSTTSGLTGSFDGTGSTDPDGTVAGHVWDFGDGTTGTGATTTHPYAAAGTYTVRLTVTDDDGATGSVERPVTVTAPNQPEEPEEPGVTPFASDAFDRTVTGGLGTADVGGPWTVTFGGTRQSVAPGAATLALQAPGNNTGSYLGGVSETSTDLRTSFSLSAAPTGAGTYVYVRGRVVGTNQEYRARLRMLANGSVALAFTRQEGTATDVLIGTEVVVPGLTYVPGATLNVRVQVSGTGTTQLAATVWSADAQEPAAPQLTRTDQTASLQAPGGVGISAYLSGSATTPVSVRVTRFSAAPVAD</sequence>
<dbReference type="Pfam" id="PF12768">
    <property type="entry name" value="Rax2"/>
    <property type="match status" value="1"/>
</dbReference>
<evidence type="ECO:0000256" key="4">
    <source>
        <dbReference type="ARBA" id="ARBA00022737"/>
    </source>
</evidence>
<evidence type="ECO:0000313" key="11">
    <source>
        <dbReference type="EMBL" id="SOE01057.1"/>
    </source>
</evidence>
<feature type="region of interest" description="Disordered" evidence="8">
    <location>
        <begin position="1252"/>
        <end position="1280"/>
    </location>
</feature>
<dbReference type="Gene3D" id="2.60.120.200">
    <property type="match status" value="1"/>
</dbReference>
<evidence type="ECO:0000259" key="10">
    <source>
        <dbReference type="PROSITE" id="PS50093"/>
    </source>
</evidence>
<reference evidence="12" key="1">
    <citation type="submission" date="2017-09" db="EMBL/GenBank/DDBJ databases">
        <authorList>
            <person name="Varghese N."/>
            <person name="Submissions S."/>
        </authorList>
    </citation>
    <scope>NUCLEOTIDE SEQUENCE [LARGE SCALE GENOMIC DNA]</scope>
    <source>
        <strain evidence="12">DSM 44270</strain>
    </source>
</reference>
<feature type="domain" description="PKD" evidence="10">
    <location>
        <begin position="1182"/>
        <end position="1270"/>
    </location>
</feature>
<feature type="chain" id="PRO_5013284483" evidence="9">
    <location>
        <begin position="31"/>
        <end position="1492"/>
    </location>
</feature>
<gene>
    <name evidence="11" type="ORF">SAMN06272739_2939</name>
</gene>
<dbReference type="SUPFAM" id="SSF49299">
    <property type="entry name" value="PKD domain"/>
    <property type="match status" value="3"/>
</dbReference>
<evidence type="ECO:0000256" key="3">
    <source>
        <dbReference type="ARBA" id="ARBA00022729"/>
    </source>
</evidence>
<keyword evidence="5" id="KW-1133">Transmembrane helix</keyword>
<evidence type="ECO:0000256" key="5">
    <source>
        <dbReference type="ARBA" id="ARBA00022989"/>
    </source>
</evidence>
<dbReference type="Pfam" id="PF13385">
    <property type="entry name" value="Laminin_G_3"/>
    <property type="match status" value="1"/>
</dbReference>
<dbReference type="GO" id="GO:0006816">
    <property type="term" value="P:calcium ion transport"/>
    <property type="evidence" value="ECO:0007669"/>
    <property type="project" value="TreeGrafter"/>
</dbReference>
<dbReference type="EMBL" id="OCNK01000003">
    <property type="protein sequence ID" value="SOE01057.1"/>
    <property type="molecule type" value="Genomic_DNA"/>
</dbReference>
<keyword evidence="6" id="KW-0472">Membrane</keyword>
<organism evidence="11 12">
    <name type="scientific">Blastococcus haudaquaticus</name>
    <dbReference type="NCBI Taxonomy" id="1938745"/>
    <lineage>
        <taxon>Bacteria</taxon>
        <taxon>Bacillati</taxon>
        <taxon>Actinomycetota</taxon>
        <taxon>Actinomycetes</taxon>
        <taxon>Geodermatophilales</taxon>
        <taxon>Geodermatophilaceae</taxon>
        <taxon>Blastococcus</taxon>
    </lineage>
</organism>
<dbReference type="InterPro" id="IPR013783">
    <property type="entry name" value="Ig-like_fold"/>
</dbReference>
<evidence type="ECO:0000256" key="1">
    <source>
        <dbReference type="ARBA" id="ARBA00004141"/>
    </source>
</evidence>
<dbReference type="SUPFAM" id="SSF50969">
    <property type="entry name" value="YVTN repeat-like/Quinoprotein amine dehydrogenase"/>
    <property type="match status" value="1"/>
</dbReference>
<comment type="subcellular location">
    <subcellularLocation>
        <location evidence="1">Membrane</location>
        <topology evidence="1">Multi-pass membrane protein</topology>
    </subcellularLocation>
</comment>